<organism evidence="1">
    <name type="scientific">marine sediment metagenome</name>
    <dbReference type="NCBI Taxonomy" id="412755"/>
    <lineage>
        <taxon>unclassified sequences</taxon>
        <taxon>metagenomes</taxon>
        <taxon>ecological metagenomes</taxon>
    </lineage>
</organism>
<dbReference type="AlphaFoldDB" id="A0A0F9AKM3"/>
<feature type="non-terminal residue" evidence="1">
    <location>
        <position position="45"/>
    </location>
</feature>
<name>A0A0F9AKM3_9ZZZZ</name>
<dbReference type="EMBL" id="LAZR01057102">
    <property type="protein sequence ID" value="KKK72751.1"/>
    <property type="molecule type" value="Genomic_DNA"/>
</dbReference>
<gene>
    <name evidence="1" type="ORF">LCGC14_2900770</name>
</gene>
<accession>A0A0F9AKM3</accession>
<proteinExistence type="predicted"/>
<protein>
    <submittedName>
        <fullName evidence="1">Uncharacterized protein</fullName>
    </submittedName>
</protein>
<comment type="caution">
    <text evidence="1">The sequence shown here is derived from an EMBL/GenBank/DDBJ whole genome shotgun (WGS) entry which is preliminary data.</text>
</comment>
<evidence type="ECO:0000313" key="1">
    <source>
        <dbReference type="EMBL" id="KKK72751.1"/>
    </source>
</evidence>
<reference evidence="1" key="1">
    <citation type="journal article" date="2015" name="Nature">
        <title>Complex archaea that bridge the gap between prokaryotes and eukaryotes.</title>
        <authorList>
            <person name="Spang A."/>
            <person name="Saw J.H."/>
            <person name="Jorgensen S.L."/>
            <person name="Zaremba-Niedzwiedzka K."/>
            <person name="Martijn J."/>
            <person name="Lind A.E."/>
            <person name="van Eijk R."/>
            <person name="Schleper C."/>
            <person name="Guy L."/>
            <person name="Ettema T.J."/>
        </authorList>
    </citation>
    <scope>NUCLEOTIDE SEQUENCE</scope>
</reference>
<sequence length="45" mass="5244">MTRKDYQFIAELLTDVWFLNYTAAGSIENGEDDLYGGSYERVIDY</sequence>